<evidence type="ECO:0000256" key="6">
    <source>
        <dbReference type="SAM" id="SignalP"/>
    </source>
</evidence>
<feature type="domain" description="Small ribosomal subunit protein eS4 central region" evidence="7">
    <location>
        <begin position="91"/>
        <end position="164"/>
    </location>
</feature>
<evidence type="ECO:0000256" key="4">
    <source>
        <dbReference type="ARBA" id="ARBA00022980"/>
    </source>
</evidence>
<feature type="domain" description="Small ribosomal subunit protein eS4 C-terminal" evidence="8">
    <location>
        <begin position="206"/>
        <end position="249"/>
    </location>
</feature>
<dbReference type="PANTHER" id="PTHR11581">
    <property type="entry name" value="30S/40S RIBOSOMAL PROTEIN S4"/>
    <property type="match status" value="1"/>
</dbReference>
<dbReference type="InterPro" id="IPR013845">
    <property type="entry name" value="Ribosomal_eS4_central_region"/>
</dbReference>
<keyword evidence="2" id="KW-0699">rRNA-binding</keyword>
<evidence type="ECO:0008006" key="10">
    <source>
        <dbReference type="Google" id="ProtNLM"/>
    </source>
</evidence>
<evidence type="ECO:0000256" key="1">
    <source>
        <dbReference type="ARBA" id="ARBA00007500"/>
    </source>
</evidence>
<evidence type="ECO:0000256" key="5">
    <source>
        <dbReference type="ARBA" id="ARBA00023274"/>
    </source>
</evidence>
<evidence type="ECO:0000259" key="7">
    <source>
        <dbReference type="Pfam" id="PF00900"/>
    </source>
</evidence>
<dbReference type="InterPro" id="IPR036986">
    <property type="entry name" value="S4_RNA-bd_sf"/>
</dbReference>
<dbReference type="FunFam" id="3.10.290.10:FF:000002">
    <property type="entry name" value="40S ribosomal protein S4"/>
    <property type="match status" value="1"/>
</dbReference>
<dbReference type="PANTHER" id="PTHR11581:SF35">
    <property type="entry name" value="SMALL RIBOSOMAL SUBUNIT PROTEIN ES4, X ISOFORM"/>
    <property type="match status" value="1"/>
</dbReference>
<dbReference type="InterPro" id="IPR000876">
    <property type="entry name" value="Ribosomal_eS4"/>
</dbReference>
<dbReference type="eggNOG" id="KOG0378">
    <property type="taxonomic scope" value="Eukaryota"/>
</dbReference>
<feature type="signal peptide" evidence="6">
    <location>
        <begin position="1"/>
        <end position="28"/>
    </location>
</feature>
<accession>M3YHI5</accession>
<dbReference type="HOGENOM" id="CLU_060400_1_0_1"/>
<dbReference type="Gene3D" id="2.30.30.30">
    <property type="match status" value="1"/>
</dbReference>
<dbReference type="EMBL" id="AEYP01074862">
    <property type="status" value="NOT_ANNOTATED_CDS"/>
    <property type="molecule type" value="Genomic_DNA"/>
</dbReference>
<evidence type="ECO:0000256" key="3">
    <source>
        <dbReference type="ARBA" id="ARBA00022884"/>
    </source>
</evidence>
<dbReference type="InterPro" id="IPR038237">
    <property type="entry name" value="Ribosomal_eS4_central_sf"/>
</dbReference>
<reference evidence="9" key="1">
    <citation type="submission" date="2024-06" db="UniProtKB">
        <authorList>
            <consortium name="Ensembl"/>
        </authorList>
    </citation>
    <scope>IDENTIFICATION</scope>
</reference>
<dbReference type="GeneTree" id="ENSGT00390000005569"/>
<dbReference type="FunFam" id="2.30.30.30:FF:000005">
    <property type="entry name" value="40S ribosomal protein S4"/>
    <property type="match status" value="1"/>
</dbReference>
<dbReference type="InterPro" id="IPR032277">
    <property type="entry name" value="Ribosomal_eS4_C"/>
</dbReference>
<dbReference type="AlphaFoldDB" id="M3YHI5"/>
<dbReference type="InterPro" id="IPR041982">
    <property type="entry name" value="Ribosomal_eS4_KOW"/>
</dbReference>
<dbReference type="GO" id="GO:0022627">
    <property type="term" value="C:cytosolic small ribosomal subunit"/>
    <property type="evidence" value="ECO:0007669"/>
    <property type="project" value="TreeGrafter"/>
</dbReference>
<keyword evidence="3" id="KW-0694">RNA-binding</keyword>
<dbReference type="CDD" id="cd06087">
    <property type="entry name" value="KOW_RPS4"/>
    <property type="match status" value="1"/>
</dbReference>
<dbReference type="InterPro" id="IPR014722">
    <property type="entry name" value="Rib_uL2_dom2"/>
</dbReference>
<keyword evidence="5" id="KW-0687">Ribonucleoprotein</keyword>
<keyword evidence="6" id="KW-0732">Signal</keyword>
<dbReference type="InParanoid" id="M3YHI5"/>
<dbReference type="Pfam" id="PF00900">
    <property type="entry name" value="Ribosomal_S4e"/>
    <property type="match status" value="1"/>
</dbReference>
<dbReference type="Gene3D" id="3.10.290.10">
    <property type="entry name" value="RNA-binding S4 domain"/>
    <property type="match status" value="1"/>
</dbReference>
<comment type="similarity">
    <text evidence="1">Belongs to the eukaryotic ribosomal protein eS4 family.</text>
</comment>
<dbReference type="GO" id="GO:0019843">
    <property type="term" value="F:rRNA binding"/>
    <property type="evidence" value="ECO:0007669"/>
    <property type="project" value="UniProtKB-KW"/>
</dbReference>
<protein>
    <recommendedName>
        <fullName evidence="10">40S ribosomal protein S4</fullName>
    </recommendedName>
</protein>
<evidence type="ECO:0000259" key="8">
    <source>
        <dbReference type="Pfam" id="PF16121"/>
    </source>
</evidence>
<organism evidence="9">
    <name type="scientific">Mustela putorius furo</name>
    <name type="common">European domestic ferret</name>
    <name type="synonym">Mustela furo</name>
    <dbReference type="NCBI Taxonomy" id="9669"/>
    <lineage>
        <taxon>Eukaryota</taxon>
        <taxon>Metazoa</taxon>
        <taxon>Chordata</taxon>
        <taxon>Craniata</taxon>
        <taxon>Vertebrata</taxon>
        <taxon>Euteleostomi</taxon>
        <taxon>Mammalia</taxon>
        <taxon>Eutheria</taxon>
        <taxon>Laurasiatheria</taxon>
        <taxon>Carnivora</taxon>
        <taxon>Caniformia</taxon>
        <taxon>Musteloidea</taxon>
        <taxon>Mustelidae</taxon>
        <taxon>Mustelinae</taxon>
        <taxon>Mustela</taxon>
    </lineage>
</organism>
<keyword evidence="4" id="KW-0689">Ribosomal protein</keyword>
<dbReference type="Ensembl" id="ENSMPUT00000010971.1">
    <property type="protein sequence ID" value="ENSMPUP00000010792.1"/>
    <property type="gene ID" value="ENSMPUG00000010879.1"/>
</dbReference>
<dbReference type="GO" id="GO:0006412">
    <property type="term" value="P:translation"/>
    <property type="evidence" value="ECO:0007669"/>
    <property type="project" value="InterPro"/>
</dbReference>
<dbReference type="Gene3D" id="2.40.50.740">
    <property type="match status" value="1"/>
</dbReference>
<dbReference type="Pfam" id="PF16121">
    <property type="entry name" value="40S_S4_C"/>
    <property type="match status" value="1"/>
</dbReference>
<name>M3YHI5_MUSPF</name>
<dbReference type="FunFam" id="2.40.50.740:FF:000001">
    <property type="entry name" value="40S ribosomal protein S4"/>
    <property type="match status" value="1"/>
</dbReference>
<proteinExistence type="inferred from homology"/>
<dbReference type="GO" id="GO:0003735">
    <property type="term" value="F:structural constituent of ribosome"/>
    <property type="evidence" value="ECO:0007669"/>
    <property type="project" value="InterPro"/>
</dbReference>
<sequence>HGLWPKKHLKYVVASQLWMLGKLTSVFALCPSTCSHKLRECPPLIIFLRIRLKYVLIGDKVKKICMQRYIKINGKTIYPARFMKVISTDKTGEDFHLLYDSKCCFAVHWITPEEKYMLYKMKKIFLWTKGIPHLVTHDAHTILYPDPLMKMDDTIQTDLETGKITDFIKYGNLCMVTGGVNLGRIGVITNRERHLGSFDIVYMKAANGNNFATQLANVFIGKRNKPWISPPRGKTHLSITEDKDKRLVAKQGSG</sequence>
<evidence type="ECO:0000256" key="2">
    <source>
        <dbReference type="ARBA" id="ARBA00022730"/>
    </source>
</evidence>
<evidence type="ECO:0000313" key="9">
    <source>
        <dbReference type="Ensembl" id="ENSMPUP00000010792.1"/>
    </source>
</evidence>
<feature type="chain" id="PRO_5004044847" description="40S ribosomal protein S4" evidence="6">
    <location>
        <begin position="29"/>
        <end position="254"/>
    </location>
</feature>
<dbReference type="STRING" id="9669.ENSMPUP00000010792"/>